<gene>
    <name evidence="2" type="ORF">LTRI10_LOCUS46612</name>
</gene>
<dbReference type="EMBL" id="OZ034821">
    <property type="protein sequence ID" value="CAL1406918.1"/>
    <property type="molecule type" value="Genomic_DNA"/>
</dbReference>
<dbReference type="AlphaFoldDB" id="A0AAV2GAR2"/>
<dbReference type="Proteomes" id="UP001497516">
    <property type="component" value="Chromosome 8"/>
</dbReference>
<evidence type="ECO:0000313" key="2">
    <source>
        <dbReference type="EMBL" id="CAL1406918.1"/>
    </source>
</evidence>
<evidence type="ECO:0000256" key="1">
    <source>
        <dbReference type="SAM" id="MobiDB-lite"/>
    </source>
</evidence>
<name>A0AAV2GAR2_9ROSI</name>
<sequence length="144" mass="15123">MEAVDSSCHCGRSFPRFPADEGRASHPTSPGCPRRTLVWSLILAQLLDSLDLALHLLAGYPMGDTHTPGLFRSPCPAHRAVVRRLVTNQFGPAQLGVRHPTHSTPSGPRSTQPSWPAKLNSSSSPVPIGHGSSPSGPGGHGSPS</sequence>
<reference evidence="2 3" key="1">
    <citation type="submission" date="2024-04" db="EMBL/GenBank/DDBJ databases">
        <authorList>
            <person name="Fracassetti M."/>
        </authorList>
    </citation>
    <scope>NUCLEOTIDE SEQUENCE [LARGE SCALE GENOMIC DNA]</scope>
</reference>
<accession>A0AAV2GAR2</accession>
<evidence type="ECO:0000313" key="3">
    <source>
        <dbReference type="Proteomes" id="UP001497516"/>
    </source>
</evidence>
<proteinExistence type="predicted"/>
<feature type="compositionally biased region" description="Low complexity" evidence="1">
    <location>
        <begin position="121"/>
        <end position="135"/>
    </location>
</feature>
<protein>
    <submittedName>
        <fullName evidence="2">Uncharacterized protein</fullName>
    </submittedName>
</protein>
<feature type="region of interest" description="Disordered" evidence="1">
    <location>
        <begin position="90"/>
        <end position="144"/>
    </location>
</feature>
<feature type="compositionally biased region" description="Polar residues" evidence="1">
    <location>
        <begin position="102"/>
        <end position="114"/>
    </location>
</feature>
<keyword evidence="3" id="KW-1185">Reference proteome</keyword>
<organism evidence="2 3">
    <name type="scientific">Linum trigynum</name>
    <dbReference type="NCBI Taxonomy" id="586398"/>
    <lineage>
        <taxon>Eukaryota</taxon>
        <taxon>Viridiplantae</taxon>
        <taxon>Streptophyta</taxon>
        <taxon>Embryophyta</taxon>
        <taxon>Tracheophyta</taxon>
        <taxon>Spermatophyta</taxon>
        <taxon>Magnoliopsida</taxon>
        <taxon>eudicotyledons</taxon>
        <taxon>Gunneridae</taxon>
        <taxon>Pentapetalae</taxon>
        <taxon>rosids</taxon>
        <taxon>fabids</taxon>
        <taxon>Malpighiales</taxon>
        <taxon>Linaceae</taxon>
        <taxon>Linum</taxon>
    </lineage>
</organism>